<keyword evidence="3" id="KW-1185">Reference proteome</keyword>
<feature type="region of interest" description="Disordered" evidence="1">
    <location>
        <begin position="1"/>
        <end position="60"/>
    </location>
</feature>
<sequence>MPPHAAGSKRSGYGGGTGAGWHTPGPATPREDGPRTPAPTPLTHRHSVSPAPGTAARNGVPRSGILLEEGFRCPFLLRGVIARSGDE</sequence>
<gene>
    <name evidence="2" type="ORF">GCM10010218_52970</name>
</gene>
<evidence type="ECO:0000313" key="3">
    <source>
        <dbReference type="Proteomes" id="UP000638313"/>
    </source>
</evidence>
<name>A0A919B8Z8_9ACTN</name>
<proteinExistence type="predicted"/>
<feature type="compositionally biased region" description="Low complexity" evidence="1">
    <location>
        <begin position="1"/>
        <end position="11"/>
    </location>
</feature>
<protein>
    <submittedName>
        <fullName evidence="2">Uncharacterized protein</fullName>
    </submittedName>
</protein>
<evidence type="ECO:0000256" key="1">
    <source>
        <dbReference type="SAM" id="MobiDB-lite"/>
    </source>
</evidence>
<organism evidence="2 3">
    <name type="scientific">Streptomyces mashuensis</name>
    <dbReference type="NCBI Taxonomy" id="33904"/>
    <lineage>
        <taxon>Bacteria</taxon>
        <taxon>Bacillati</taxon>
        <taxon>Actinomycetota</taxon>
        <taxon>Actinomycetes</taxon>
        <taxon>Kitasatosporales</taxon>
        <taxon>Streptomycetaceae</taxon>
        <taxon>Streptomyces</taxon>
    </lineage>
</organism>
<evidence type="ECO:0000313" key="2">
    <source>
        <dbReference type="EMBL" id="GHF64921.1"/>
    </source>
</evidence>
<dbReference type="AlphaFoldDB" id="A0A919B8Z8"/>
<reference evidence="2" key="2">
    <citation type="submission" date="2020-09" db="EMBL/GenBank/DDBJ databases">
        <authorList>
            <person name="Sun Q."/>
            <person name="Ohkuma M."/>
        </authorList>
    </citation>
    <scope>NUCLEOTIDE SEQUENCE</scope>
    <source>
        <strain evidence="2">JCM 4059</strain>
    </source>
</reference>
<dbReference type="Proteomes" id="UP000638313">
    <property type="component" value="Unassembled WGS sequence"/>
</dbReference>
<accession>A0A919B8Z8</accession>
<reference evidence="2" key="1">
    <citation type="journal article" date="2014" name="Int. J. Syst. Evol. Microbiol.">
        <title>Complete genome sequence of Corynebacterium casei LMG S-19264T (=DSM 44701T), isolated from a smear-ripened cheese.</title>
        <authorList>
            <consortium name="US DOE Joint Genome Institute (JGI-PGF)"/>
            <person name="Walter F."/>
            <person name="Albersmeier A."/>
            <person name="Kalinowski J."/>
            <person name="Ruckert C."/>
        </authorList>
    </citation>
    <scope>NUCLEOTIDE SEQUENCE</scope>
    <source>
        <strain evidence="2">JCM 4059</strain>
    </source>
</reference>
<comment type="caution">
    <text evidence="2">The sequence shown here is derived from an EMBL/GenBank/DDBJ whole genome shotgun (WGS) entry which is preliminary data.</text>
</comment>
<dbReference type="EMBL" id="BNBD01000014">
    <property type="protein sequence ID" value="GHF64921.1"/>
    <property type="molecule type" value="Genomic_DNA"/>
</dbReference>